<dbReference type="InterPro" id="IPR002156">
    <property type="entry name" value="RNaseH_domain"/>
</dbReference>
<feature type="domain" description="RNase H type-1" evidence="8">
    <location>
        <begin position="55"/>
        <end position="245"/>
    </location>
</feature>
<keyword evidence="6" id="KW-0255">Endonuclease</keyword>
<dbReference type="OrthoDB" id="407198at2759"/>
<keyword evidence="5" id="KW-0479">Metal-binding</keyword>
<gene>
    <name evidence="9" type="primary">rnhA-0</name>
    <name evidence="9" type="ORF">CGCSCA2_v012845</name>
</gene>
<reference evidence="9" key="1">
    <citation type="submission" date="2019-06" db="EMBL/GenBank/DDBJ databases">
        <authorList>
            <person name="Gan P."/>
            <person name="Shirasu K."/>
        </authorList>
    </citation>
    <scope>NUCLEOTIDE SEQUENCE [LARGE SCALE GENOMIC DNA]</scope>
    <source>
        <strain evidence="9">CAD2</strain>
    </source>
</reference>
<name>A0A9P5EDG2_COLSI</name>
<proteinExistence type="inferred from homology"/>
<comment type="catalytic activity">
    <reaction evidence="1">
        <text>Endonucleolytic cleavage to 5'-phosphomonoester.</text>
        <dbReference type="EC" id="3.1.26.4"/>
    </reaction>
</comment>
<dbReference type="GO" id="GO:0003676">
    <property type="term" value="F:nucleic acid binding"/>
    <property type="evidence" value="ECO:0007669"/>
    <property type="project" value="InterPro"/>
</dbReference>
<dbReference type="PROSITE" id="PS50879">
    <property type="entry name" value="RNASE_H_1"/>
    <property type="match status" value="1"/>
</dbReference>
<evidence type="ECO:0000313" key="10">
    <source>
        <dbReference type="Proteomes" id="UP000711996"/>
    </source>
</evidence>
<evidence type="ECO:0000313" key="9">
    <source>
        <dbReference type="EMBL" id="KAF4847197.1"/>
    </source>
</evidence>
<evidence type="ECO:0000256" key="7">
    <source>
        <dbReference type="ARBA" id="ARBA00022801"/>
    </source>
</evidence>
<evidence type="ECO:0000256" key="1">
    <source>
        <dbReference type="ARBA" id="ARBA00000077"/>
    </source>
</evidence>
<dbReference type="Gene3D" id="3.30.420.10">
    <property type="entry name" value="Ribonuclease H-like superfamily/Ribonuclease H"/>
    <property type="match status" value="1"/>
</dbReference>
<dbReference type="Proteomes" id="UP000711996">
    <property type="component" value="Unassembled WGS sequence"/>
</dbReference>
<dbReference type="SUPFAM" id="SSF53098">
    <property type="entry name" value="Ribonuclease H-like"/>
    <property type="match status" value="1"/>
</dbReference>
<dbReference type="InterPro" id="IPR012337">
    <property type="entry name" value="RNaseH-like_sf"/>
</dbReference>
<sequence>MPIFGRFPPLPWWHPNDPDCIRPKYSILRLGPRIELRDSKSGFVHARCGIRNHAHSDSLVIAVDGACPRNGTGATTSSIGVYFGPGNENNLSAKIPDELAGFSGHTNNRAEIYAAITALKIARTLCERRGQRAEKRSVKAALERKWIVRPNGNPDRLNHIVIKSDSAYVVSGVGAGDMGEDAHLKKWILNNFQTAKKETVKNMMLWSELGHEIIHLYQMDVTVQFWHVPRRMNRDADKLANDALRKRLWLRPEWVIGKYRDFPDKELQKQSASVAASSLFVKWQLLDWTLEIPKMIKLLVWNETVDFFREAFEAQDSDEVSTHLRPVIFYN</sequence>
<protein>
    <recommendedName>
        <fullName evidence="3">ribonuclease H</fullName>
        <ecNumber evidence="3">3.1.26.4</ecNumber>
    </recommendedName>
</protein>
<comment type="similarity">
    <text evidence="2">Belongs to the RNase H family.</text>
</comment>
<keyword evidence="10" id="KW-1185">Reference proteome</keyword>
<keyword evidence="4" id="KW-0540">Nuclease</keyword>
<dbReference type="EC" id="3.1.26.4" evidence="3"/>
<evidence type="ECO:0000259" key="8">
    <source>
        <dbReference type="PROSITE" id="PS50879"/>
    </source>
</evidence>
<dbReference type="InterPro" id="IPR036397">
    <property type="entry name" value="RNaseH_sf"/>
</dbReference>
<dbReference type="PANTHER" id="PTHR10642">
    <property type="entry name" value="RIBONUCLEASE H1"/>
    <property type="match status" value="1"/>
</dbReference>
<dbReference type="PANTHER" id="PTHR10642:SF26">
    <property type="entry name" value="RIBONUCLEASE H1"/>
    <property type="match status" value="1"/>
</dbReference>
<dbReference type="CDD" id="cd13934">
    <property type="entry name" value="RNase_H_Dikarya_like"/>
    <property type="match status" value="1"/>
</dbReference>
<dbReference type="GO" id="GO:0043137">
    <property type="term" value="P:DNA replication, removal of RNA primer"/>
    <property type="evidence" value="ECO:0007669"/>
    <property type="project" value="TreeGrafter"/>
</dbReference>
<comment type="caution">
    <text evidence="9">The sequence shown here is derived from an EMBL/GenBank/DDBJ whole genome shotgun (WGS) entry which is preliminary data.</text>
</comment>
<dbReference type="InterPro" id="IPR050092">
    <property type="entry name" value="RNase_H"/>
</dbReference>
<accession>A0A9P5EDG2</accession>
<dbReference type="AlphaFoldDB" id="A0A9P5EDG2"/>
<dbReference type="EMBL" id="QPMT01000060">
    <property type="protein sequence ID" value="KAF4847197.1"/>
    <property type="molecule type" value="Genomic_DNA"/>
</dbReference>
<evidence type="ECO:0000256" key="3">
    <source>
        <dbReference type="ARBA" id="ARBA00012180"/>
    </source>
</evidence>
<evidence type="ECO:0000256" key="4">
    <source>
        <dbReference type="ARBA" id="ARBA00022722"/>
    </source>
</evidence>
<dbReference type="Pfam" id="PF00075">
    <property type="entry name" value="RNase_H"/>
    <property type="match status" value="1"/>
</dbReference>
<evidence type="ECO:0000256" key="5">
    <source>
        <dbReference type="ARBA" id="ARBA00022723"/>
    </source>
</evidence>
<keyword evidence="7" id="KW-0378">Hydrolase</keyword>
<dbReference type="GO" id="GO:0046872">
    <property type="term" value="F:metal ion binding"/>
    <property type="evidence" value="ECO:0007669"/>
    <property type="project" value="UniProtKB-KW"/>
</dbReference>
<organism evidence="9 10">
    <name type="scientific">Colletotrichum siamense</name>
    <name type="common">Anthracnose fungus</name>
    <dbReference type="NCBI Taxonomy" id="690259"/>
    <lineage>
        <taxon>Eukaryota</taxon>
        <taxon>Fungi</taxon>
        <taxon>Dikarya</taxon>
        <taxon>Ascomycota</taxon>
        <taxon>Pezizomycotina</taxon>
        <taxon>Sordariomycetes</taxon>
        <taxon>Hypocreomycetidae</taxon>
        <taxon>Glomerellales</taxon>
        <taxon>Glomerellaceae</taxon>
        <taxon>Colletotrichum</taxon>
        <taxon>Colletotrichum gloeosporioides species complex</taxon>
    </lineage>
</organism>
<dbReference type="GO" id="GO:0004523">
    <property type="term" value="F:RNA-DNA hybrid ribonuclease activity"/>
    <property type="evidence" value="ECO:0007669"/>
    <property type="project" value="UniProtKB-EC"/>
</dbReference>
<evidence type="ECO:0000256" key="6">
    <source>
        <dbReference type="ARBA" id="ARBA00022759"/>
    </source>
</evidence>
<evidence type="ECO:0000256" key="2">
    <source>
        <dbReference type="ARBA" id="ARBA00005300"/>
    </source>
</evidence>